<keyword evidence="1" id="KW-0802">TPR repeat</keyword>
<dbReference type="PROSITE" id="PS50005">
    <property type="entry name" value="TPR"/>
    <property type="match status" value="1"/>
</dbReference>
<keyword evidence="3" id="KW-1185">Reference proteome</keyword>
<accession>A0ABT7XTJ9</accession>
<gene>
    <name evidence="2" type="ORF">QU481_19870</name>
</gene>
<feature type="repeat" description="TPR" evidence="1">
    <location>
        <begin position="112"/>
        <end position="145"/>
    </location>
</feature>
<dbReference type="InterPro" id="IPR011990">
    <property type="entry name" value="TPR-like_helical_dom_sf"/>
</dbReference>
<dbReference type="Gene3D" id="1.25.40.10">
    <property type="entry name" value="Tetratricopeptide repeat domain"/>
    <property type="match status" value="1"/>
</dbReference>
<dbReference type="RefSeq" id="WP_289831739.1">
    <property type="nucleotide sequence ID" value="NZ_JAUEDK010000053.1"/>
</dbReference>
<proteinExistence type="predicted"/>
<comment type="caution">
    <text evidence="2">The sequence shown here is derived from an EMBL/GenBank/DDBJ whole genome shotgun (WGS) entry which is preliminary data.</text>
</comment>
<protein>
    <submittedName>
        <fullName evidence="2">Tetratricopeptide repeat protein</fullName>
    </submittedName>
</protein>
<evidence type="ECO:0000256" key="1">
    <source>
        <dbReference type="PROSITE-ProRule" id="PRU00339"/>
    </source>
</evidence>
<dbReference type="InterPro" id="IPR019734">
    <property type="entry name" value="TPR_rpt"/>
</dbReference>
<reference evidence="2" key="1">
    <citation type="submission" date="2023-06" db="EMBL/GenBank/DDBJ databases">
        <authorList>
            <person name="Zhang S."/>
        </authorList>
    </citation>
    <scope>NUCLEOTIDE SEQUENCE</scope>
    <source>
        <strain evidence="2">SG2303</strain>
    </source>
</reference>
<dbReference type="SMART" id="SM00028">
    <property type="entry name" value="TPR"/>
    <property type="match status" value="2"/>
</dbReference>
<dbReference type="EMBL" id="JAUEDK010000053">
    <property type="protein sequence ID" value="MDN0077107.1"/>
    <property type="molecule type" value="Genomic_DNA"/>
</dbReference>
<dbReference type="Proteomes" id="UP001168540">
    <property type="component" value="Unassembled WGS sequence"/>
</dbReference>
<evidence type="ECO:0000313" key="2">
    <source>
        <dbReference type="EMBL" id="MDN0077107.1"/>
    </source>
</evidence>
<name>A0ABT7XTJ9_9NEIS</name>
<evidence type="ECO:0000313" key="3">
    <source>
        <dbReference type="Proteomes" id="UP001168540"/>
    </source>
</evidence>
<organism evidence="2 3">
    <name type="scientific">Crenobacter oryzisoli</name>
    <dbReference type="NCBI Taxonomy" id="3056844"/>
    <lineage>
        <taxon>Bacteria</taxon>
        <taxon>Pseudomonadati</taxon>
        <taxon>Pseudomonadota</taxon>
        <taxon>Betaproteobacteria</taxon>
        <taxon>Neisseriales</taxon>
        <taxon>Neisseriaceae</taxon>
        <taxon>Crenobacter</taxon>
    </lineage>
</organism>
<dbReference type="Pfam" id="PF13414">
    <property type="entry name" value="TPR_11"/>
    <property type="match status" value="1"/>
</dbReference>
<dbReference type="PIRSF" id="PIRSF029658">
    <property type="entry name" value="UCP029658_TPR"/>
    <property type="match status" value="1"/>
</dbReference>
<sequence length="276" mass="29799">MAVCTSLLLAGCASKPVNGYGLAEQAVQEIERQQAAEKSTLPNQPGVYLSLIQQMQQKGLYFASLAHIDAYERQWGASPQSTLLRAEALRLTAQPERSIEYYTKLLGTTLGASGFRGLGLLAGAKGDFPAAAKSLQKATELDPTNPLLQSDLGYARLRMGDVKGARVPIMQAVELDRNNPKILSNLALFFMVEGQQIEANEVIEHTKMSLDTRQAIYKEAALIEHNARVRARSGALTTGESVPLSFDSTLVTSQGLVSPDVQQHGVPSGFLARMGQ</sequence>
<dbReference type="SUPFAM" id="SSF48452">
    <property type="entry name" value="TPR-like"/>
    <property type="match status" value="1"/>
</dbReference>
<dbReference type="InterPro" id="IPR016931">
    <property type="entry name" value="UCP029658_TPR"/>
</dbReference>